<dbReference type="GO" id="GO:0012505">
    <property type="term" value="C:endomembrane system"/>
    <property type="evidence" value="ECO:0007669"/>
    <property type="project" value="UniProtKB-SubCell"/>
</dbReference>
<name>A0AAN8WHG9_HALRR</name>
<evidence type="ECO:0000259" key="4">
    <source>
        <dbReference type="Pfam" id="PF10366"/>
    </source>
</evidence>
<evidence type="ECO:0000313" key="6">
    <source>
        <dbReference type="Proteomes" id="UP001381693"/>
    </source>
</evidence>
<evidence type="ECO:0000256" key="3">
    <source>
        <dbReference type="ARBA" id="ARBA00038201"/>
    </source>
</evidence>
<organism evidence="5 6">
    <name type="scientific">Halocaridina rubra</name>
    <name type="common">Hawaiian red shrimp</name>
    <dbReference type="NCBI Taxonomy" id="373956"/>
    <lineage>
        <taxon>Eukaryota</taxon>
        <taxon>Metazoa</taxon>
        <taxon>Ecdysozoa</taxon>
        <taxon>Arthropoda</taxon>
        <taxon>Crustacea</taxon>
        <taxon>Multicrustacea</taxon>
        <taxon>Malacostraca</taxon>
        <taxon>Eumalacostraca</taxon>
        <taxon>Eucarida</taxon>
        <taxon>Decapoda</taxon>
        <taxon>Pleocyemata</taxon>
        <taxon>Caridea</taxon>
        <taxon>Atyoidea</taxon>
        <taxon>Atyidae</taxon>
        <taxon>Halocaridina</taxon>
    </lineage>
</organism>
<gene>
    <name evidence="5" type="primary">VPS39_2</name>
    <name evidence="5" type="ORF">SK128_010026</name>
</gene>
<accession>A0AAN8WHG9</accession>
<dbReference type="InterPro" id="IPR019452">
    <property type="entry name" value="VPS39/TGF_beta_rcpt-assoc_1"/>
</dbReference>
<protein>
    <submittedName>
        <fullName evidence="5">Vam6/Vps39-like protein</fullName>
    </submittedName>
</protein>
<keyword evidence="6" id="KW-1185">Reference proteome</keyword>
<comment type="caution">
    <text evidence="5">The sequence shown here is derived from an EMBL/GenBank/DDBJ whole genome shotgun (WGS) entry which is preliminary data.</text>
</comment>
<dbReference type="GO" id="GO:0006914">
    <property type="term" value="P:autophagy"/>
    <property type="evidence" value="ECO:0007669"/>
    <property type="project" value="TreeGrafter"/>
</dbReference>
<dbReference type="GO" id="GO:0005737">
    <property type="term" value="C:cytoplasm"/>
    <property type="evidence" value="ECO:0007669"/>
    <property type="project" value="TreeGrafter"/>
</dbReference>
<dbReference type="EMBL" id="JAXCGZ010019411">
    <property type="protein sequence ID" value="KAK7066121.1"/>
    <property type="molecule type" value="Genomic_DNA"/>
</dbReference>
<feature type="domain" description="Vacuolar sorting protein 39/Transforming growth factor beta receptor-associated" evidence="4">
    <location>
        <begin position="80"/>
        <end position="183"/>
    </location>
</feature>
<dbReference type="Pfam" id="PF10366">
    <property type="entry name" value="Vps39_1"/>
    <property type="match status" value="1"/>
</dbReference>
<sequence length="455" mass="52306">MVPEEFRFQINLPGRVPPFTASEMETAIQELIHFLLEMKHRYINRVIDIDEGSDCNITHINPSNGVGKAATTIKEKIQVIDTTLLRCYIETNNNTLIESLVRMPDTRVSLQEGERLLRKNEKYSELVLFYRSRGHHKKALQLLQRHSDNAESSLHGCEATISYLQNLGPEYIDLIGEYSEWVLKSHPRDGLRIFIGDGTCCGEVENLPRQRVLSFLRKRDQQLVMEYLEHVIWDWSDTNPVIHNELIMQYHRIVTSPAECCGPVNAEEENGKREEARNKLMMFLNESGYYSPASLLAHFNSNLLHRERTVLLGRLGQHHQALTIFTKILGDINEALEYCQRHYVPHGNGSEVYLILLKLIVTSADTGSPNHSPNSEQIQKVVENALDILKNYLNCIDLPQALKILPDDVKMQVLQPYIRTSLNRSGANCRNKQISRGLTHSLKLQVRVFWYTNVK</sequence>
<dbReference type="PANTHER" id="PTHR12894:SF49">
    <property type="entry name" value="VAM6_VPS39-LIKE PROTEIN"/>
    <property type="match status" value="1"/>
</dbReference>
<dbReference type="GO" id="GO:0016020">
    <property type="term" value="C:membrane"/>
    <property type="evidence" value="ECO:0007669"/>
    <property type="project" value="TreeGrafter"/>
</dbReference>
<evidence type="ECO:0000256" key="2">
    <source>
        <dbReference type="ARBA" id="ARBA00023136"/>
    </source>
</evidence>
<keyword evidence="2" id="KW-0472">Membrane</keyword>
<dbReference type="GO" id="GO:0034058">
    <property type="term" value="P:endosomal vesicle fusion"/>
    <property type="evidence" value="ECO:0007669"/>
    <property type="project" value="TreeGrafter"/>
</dbReference>
<dbReference type="PANTHER" id="PTHR12894">
    <property type="entry name" value="CNH DOMAIN CONTAINING"/>
    <property type="match status" value="1"/>
</dbReference>
<comment type="similarity">
    <text evidence="3">Belongs to the VAM6/VPS39 family.</text>
</comment>
<evidence type="ECO:0000256" key="1">
    <source>
        <dbReference type="ARBA" id="ARBA00004184"/>
    </source>
</evidence>
<proteinExistence type="inferred from homology"/>
<dbReference type="InterPro" id="IPR032914">
    <property type="entry name" value="Vam6/VPS39/TRAP1"/>
</dbReference>
<comment type="subcellular location">
    <subcellularLocation>
        <location evidence="1">Endomembrane system</location>
        <topology evidence="1">Peripheral membrane protein</topology>
    </subcellularLocation>
</comment>
<reference evidence="5 6" key="1">
    <citation type="submission" date="2023-11" db="EMBL/GenBank/DDBJ databases">
        <title>Halocaridina rubra genome assembly.</title>
        <authorList>
            <person name="Smith C."/>
        </authorList>
    </citation>
    <scope>NUCLEOTIDE SEQUENCE [LARGE SCALE GENOMIC DNA]</scope>
    <source>
        <strain evidence="5">EP-1</strain>
        <tissue evidence="5">Whole</tissue>
    </source>
</reference>
<dbReference type="AlphaFoldDB" id="A0AAN8WHG9"/>
<dbReference type="Proteomes" id="UP001381693">
    <property type="component" value="Unassembled WGS sequence"/>
</dbReference>
<evidence type="ECO:0000313" key="5">
    <source>
        <dbReference type="EMBL" id="KAK7066121.1"/>
    </source>
</evidence>